<name>A0AAP0I5Q1_9MAGN</name>
<keyword evidence="2" id="KW-1185">Reference proteome</keyword>
<dbReference type="AlphaFoldDB" id="A0AAP0I5Q1"/>
<dbReference type="Proteomes" id="UP001417504">
    <property type="component" value="Unassembled WGS sequence"/>
</dbReference>
<evidence type="ECO:0000313" key="1">
    <source>
        <dbReference type="EMBL" id="KAK9109122.1"/>
    </source>
</evidence>
<comment type="caution">
    <text evidence="1">The sequence shown here is derived from an EMBL/GenBank/DDBJ whole genome shotgun (WGS) entry which is preliminary data.</text>
</comment>
<evidence type="ECO:0000313" key="2">
    <source>
        <dbReference type="Proteomes" id="UP001417504"/>
    </source>
</evidence>
<organism evidence="1 2">
    <name type="scientific">Stephania japonica</name>
    <dbReference type="NCBI Taxonomy" id="461633"/>
    <lineage>
        <taxon>Eukaryota</taxon>
        <taxon>Viridiplantae</taxon>
        <taxon>Streptophyta</taxon>
        <taxon>Embryophyta</taxon>
        <taxon>Tracheophyta</taxon>
        <taxon>Spermatophyta</taxon>
        <taxon>Magnoliopsida</taxon>
        <taxon>Ranunculales</taxon>
        <taxon>Menispermaceae</taxon>
        <taxon>Menispermoideae</taxon>
        <taxon>Cissampelideae</taxon>
        <taxon>Stephania</taxon>
    </lineage>
</organism>
<gene>
    <name evidence="1" type="ORF">Sjap_017182</name>
</gene>
<sequence length="63" mass="5873">MPGNEGIPPGNVFGIVGIGIEDRGGIVGNAVAGFGSVGLVLGNGGNVGNVGFGAVGKVDGHGN</sequence>
<accession>A0AAP0I5Q1</accession>
<proteinExistence type="predicted"/>
<protein>
    <submittedName>
        <fullName evidence="1">Uncharacterized protein</fullName>
    </submittedName>
</protein>
<reference evidence="1 2" key="1">
    <citation type="submission" date="2024-01" db="EMBL/GenBank/DDBJ databases">
        <title>Genome assemblies of Stephania.</title>
        <authorList>
            <person name="Yang L."/>
        </authorList>
    </citation>
    <scope>NUCLEOTIDE SEQUENCE [LARGE SCALE GENOMIC DNA]</scope>
    <source>
        <strain evidence="1">QJT</strain>
        <tissue evidence="1">Leaf</tissue>
    </source>
</reference>
<dbReference type="EMBL" id="JBBNAE010000007">
    <property type="protein sequence ID" value="KAK9109122.1"/>
    <property type="molecule type" value="Genomic_DNA"/>
</dbReference>